<dbReference type="InterPro" id="IPR012337">
    <property type="entry name" value="RNaseH-like_sf"/>
</dbReference>
<accession>A0A8S3RWH7</accession>
<evidence type="ECO:0000256" key="1">
    <source>
        <dbReference type="ARBA" id="ARBA00022679"/>
    </source>
</evidence>
<dbReference type="GO" id="GO:0004519">
    <property type="term" value="F:endonuclease activity"/>
    <property type="evidence" value="ECO:0007669"/>
    <property type="project" value="UniProtKB-KW"/>
</dbReference>
<keyword evidence="5" id="KW-0378">Hydrolase</keyword>
<dbReference type="Gene3D" id="1.10.340.70">
    <property type="match status" value="1"/>
</dbReference>
<dbReference type="FunFam" id="3.30.70.270:FF:000003">
    <property type="entry name" value="Transposon Ty3-G Gag-Pol polyprotein"/>
    <property type="match status" value="1"/>
</dbReference>
<gene>
    <name evidence="10" type="ORF">MEDL_27087</name>
</gene>
<dbReference type="Gene3D" id="3.30.420.10">
    <property type="entry name" value="Ribonuclease H-like superfamily/Ribonuclease H"/>
    <property type="match status" value="1"/>
</dbReference>
<dbReference type="PANTHER" id="PTHR37984">
    <property type="entry name" value="PROTEIN CBG26694"/>
    <property type="match status" value="1"/>
</dbReference>
<dbReference type="PANTHER" id="PTHR37984:SF5">
    <property type="entry name" value="PROTEIN NYNRIN-LIKE"/>
    <property type="match status" value="1"/>
</dbReference>
<dbReference type="FunFam" id="3.30.420.10:FF:000032">
    <property type="entry name" value="Retrovirus-related Pol polyprotein from transposon 297-like Protein"/>
    <property type="match status" value="1"/>
</dbReference>
<sequence>MGLFQFNVLPFGLTNAGACFERLMEFVLKGYQWKRCLCYIDDVIVFGNTFENTLTNLRLVFQRFREANLKLKPSKCSLFQDHVLFLGHMISSEGITCDPSKIETVQKWPVPTNVHEIRSFLGLAGYCRRFIPQFSEIASPLTELTKKGRKFAWSLECQEAFEKIKDKLTSAPILSYPNEEGMFIIDTDASNNAYASKMLSNTQKRYCTTYRELLAVVHFVKNFRHFLWGQKLLIRTDHASLVWLKNFKEPEGIVARWISVLDTYNFVIQHRRGCLHGNADALSRIPYSRCKRSKCPVCEGLNEGNLELEGCCFPDFENKLFYQYNSDIDSDPENEIQSNWLVSWADEQIREWQNNDSNISKILQLKSEFEHKPPRLHVSDCNFEVRSLWSNWELLEIQNEILYYRYELEQGRSLVLVAPYNIRSDIMHQLHTQRIAGHLGRDKTLKAVKFRFFWPGMSTDVINWCRKCWDCAKGKPGPGAGKAPLQQSKVGAPFDRIGIDIVGHCPITANNNEYIIVIQDYFTKWVEAFAVPNHTAQTVGDKLVTELFCRFGIPKQIHSDQGREFCSELMAEVCKLLEIDKTRTTPYRPQSDGLVERQNRSLKKMLSNFVNENRNDWDDHLPFLLMAYRNSNDDSTGLSPHKMIMGREMTYPIDILASSPPNTPKSSCPIEYVQWLKYVLDKSHCFARMSLDKAAQRQKQNYDRGVKARSFETSDFVWRWSPSVAGVKFGRGWIGPFVVLEKLSDVLYRIQKLPQTKPIVVHVDHLKLYYGETPLAWQIDDVSDDEISHVSHNEDVEMFETDVHNDSNDIDVNIESDLNDNENDGGEILKTPPRRTRCGRPVKRPLKYSTD</sequence>
<dbReference type="SUPFAM" id="SSF56672">
    <property type="entry name" value="DNA/RNA polymerases"/>
    <property type="match status" value="1"/>
</dbReference>
<dbReference type="Proteomes" id="UP000683360">
    <property type="component" value="Unassembled WGS sequence"/>
</dbReference>
<organism evidence="10 11">
    <name type="scientific">Mytilus edulis</name>
    <name type="common">Blue mussel</name>
    <dbReference type="NCBI Taxonomy" id="6550"/>
    <lineage>
        <taxon>Eukaryota</taxon>
        <taxon>Metazoa</taxon>
        <taxon>Spiralia</taxon>
        <taxon>Lophotrochozoa</taxon>
        <taxon>Mollusca</taxon>
        <taxon>Bivalvia</taxon>
        <taxon>Autobranchia</taxon>
        <taxon>Pteriomorphia</taxon>
        <taxon>Mytilida</taxon>
        <taxon>Mytiloidea</taxon>
        <taxon>Mytilidae</taxon>
        <taxon>Mytilinae</taxon>
        <taxon>Mytilus</taxon>
    </lineage>
</organism>
<protein>
    <submittedName>
        <fullName evidence="10">Retrovirus-related Pol polyprotein from transposon 17.6</fullName>
    </submittedName>
</protein>
<dbReference type="EMBL" id="CAJPWZ010001337">
    <property type="protein sequence ID" value="CAG2213154.1"/>
    <property type="molecule type" value="Genomic_DNA"/>
</dbReference>
<evidence type="ECO:0000256" key="6">
    <source>
        <dbReference type="ARBA" id="ARBA00022918"/>
    </source>
</evidence>
<dbReference type="Gene3D" id="3.10.10.10">
    <property type="entry name" value="HIV Type 1 Reverse Transcriptase, subunit A, domain 1"/>
    <property type="match status" value="1"/>
</dbReference>
<keyword evidence="2" id="KW-0548">Nucleotidyltransferase</keyword>
<dbReference type="Pfam" id="PF00665">
    <property type="entry name" value="rve"/>
    <property type="match status" value="1"/>
</dbReference>
<dbReference type="InterPro" id="IPR043128">
    <property type="entry name" value="Rev_trsase/Diguanyl_cyclase"/>
</dbReference>
<evidence type="ECO:0000256" key="5">
    <source>
        <dbReference type="ARBA" id="ARBA00022801"/>
    </source>
</evidence>
<dbReference type="Pfam" id="PF17917">
    <property type="entry name" value="RT_RNaseH"/>
    <property type="match status" value="1"/>
</dbReference>
<feature type="compositionally biased region" description="Basic residues" evidence="7">
    <location>
        <begin position="832"/>
        <end position="851"/>
    </location>
</feature>
<dbReference type="Pfam" id="PF00078">
    <property type="entry name" value="RVT_1"/>
    <property type="match status" value="1"/>
</dbReference>
<dbReference type="GO" id="GO:0003964">
    <property type="term" value="F:RNA-directed DNA polymerase activity"/>
    <property type="evidence" value="ECO:0007669"/>
    <property type="project" value="UniProtKB-KW"/>
</dbReference>
<dbReference type="OrthoDB" id="116078at2759"/>
<keyword evidence="3" id="KW-0540">Nuclease</keyword>
<keyword evidence="1" id="KW-0808">Transferase</keyword>
<proteinExistence type="predicted"/>
<evidence type="ECO:0000256" key="7">
    <source>
        <dbReference type="SAM" id="MobiDB-lite"/>
    </source>
</evidence>
<evidence type="ECO:0000256" key="3">
    <source>
        <dbReference type="ARBA" id="ARBA00022722"/>
    </source>
</evidence>
<dbReference type="AlphaFoldDB" id="A0A8S3RWH7"/>
<evidence type="ECO:0000256" key="4">
    <source>
        <dbReference type="ARBA" id="ARBA00022759"/>
    </source>
</evidence>
<dbReference type="InterPro" id="IPR050951">
    <property type="entry name" value="Retrovirus_Pol_polyprotein"/>
</dbReference>
<dbReference type="FunFam" id="3.30.70.270:FF:000020">
    <property type="entry name" value="Transposon Tf2-6 polyprotein-like Protein"/>
    <property type="match status" value="1"/>
</dbReference>
<dbReference type="InterPro" id="IPR041588">
    <property type="entry name" value="Integrase_H2C2"/>
</dbReference>
<dbReference type="Pfam" id="PF22938">
    <property type="entry name" value="Integrase_p58_C"/>
    <property type="match status" value="1"/>
</dbReference>
<dbReference type="Pfam" id="PF17921">
    <property type="entry name" value="Integrase_H2C2"/>
    <property type="match status" value="1"/>
</dbReference>
<dbReference type="PROSITE" id="PS50994">
    <property type="entry name" value="INTEGRASE"/>
    <property type="match status" value="1"/>
</dbReference>
<dbReference type="GO" id="GO:0003676">
    <property type="term" value="F:nucleic acid binding"/>
    <property type="evidence" value="ECO:0007669"/>
    <property type="project" value="InterPro"/>
</dbReference>
<evidence type="ECO:0000256" key="2">
    <source>
        <dbReference type="ARBA" id="ARBA00022695"/>
    </source>
</evidence>
<feature type="region of interest" description="Disordered" evidence="7">
    <location>
        <begin position="816"/>
        <end position="851"/>
    </location>
</feature>
<comment type="caution">
    <text evidence="10">The sequence shown here is derived from an EMBL/GenBank/DDBJ whole genome shotgun (WGS) entry which is preliminary data.</text>
</comment>
<dbReference type="PROSITE" id="PS50878">
    <property type="entry name" value="RT_POL"/>
    <property type="match status" value="1"/>
</dbReference>
<dbReference type="InterPro" id="IPR036397">
    <property type="entry name" value="RNaseH_sf"/>
</dbReference>
<dbReference type="InterPro" id="IPR043502">
    <property type="entry name" value="DNA/RNA_pol_sf"/>
</dbReference>
<keyword evidence="11" id="KW-1185">Reference proteome</keyword>
<dbReference type="SUPFAM" id="SSF53098">
    <property type="entry name" value="Ribonuclease H-like"/>
    <property type="match status" value="1"/>
</dbReference>
<feature type="domain" description="Integrase catalytic" evidence="9">
    <location>
        <begin position="489"/>
        <end position="648"/>
    </location>
</feature>
<dbReference type="GO" id="GO:0016787">
    <property type="term" value="F:hydrolase activity"/>
    <property type="evidence" value="ECO:0007669"/>
    <property type="project" value="UniProtKB-KW"/>
</dbReference>
<dbReference type="CDD" id="cd01647">
    <property type="entry name" value="RT_LTR"/>
    <property type="match status" value="1"/>
</dbReference>
<feature type="compositionally biased region" description="Acidic residues" evidence="7">
    <location>
        <begin position="816"/>
        <end position="825"/>
    </location>
</feature>
<dbReference type="InterPro" id="IPR054465">
    <property type="entry name" value="Integrase_p58-like_C"/>
</dbReference>
<dbReference type="GO" id="GO:0015074">
    <property type="term" value="P:DNA integration"/>
    <property type="evidence" value="ECO:0007669"/>
    <property type="project" value="InterPro"/>
</dbReference>
<dbReference type="InterPro" id="IPR000477">
    <property type="entry name" value="RT_dom"/>
</dbReference>
<evidence type="ECO:0000313" key="11">
    <source>
        <dbReference type="Proteomes" id="UP000683360"/>
    </source>
</evidence>
<evidence type="ECO:0000259" key="8">
    <source>
        <dbReference type="PROSITE" id="PS50878"/>
    </source>
</evidence>
<name>A0A8S3RWH7_MYTED</name>
<evidence type="ECO:0000313" key="10">
    <source>
        <dbReference type="EMBL" id="CAG2213154.1"/>
    </source>
</evidence>
<reference evidence="10" key="1">
    <citation type="submission" date="2021-03" db="EMBL/GenBank/DDBJ databases">
        <authorList>
            <person name="Bekaert M."/>
        </authorList>
    </citation>
    <scope>NUCLEOTIDE SEQUENCE</scope>
</reference>
<dbReference type="InterPro" id="IPR041373">
    <property type="entry name" value="RT_RNaseH"/>
</dbReference>
<feature type="domain" description="Reverse transcriptase" evidence="8">
    <location>
        <begin position="1"/>
        <end position="90"/>
    </location>
</feature>
<dbReference type="Gene3D" id="3.30.70.270">
    <property type="match status" value="2"/>
</dbReference>
<dbReference type="InterPro" id="IPR001584">
    <property type="entry name" value="Integrase_cat-core"/>
</dbReference>
<dbReference type="FunFam" id="1.10.340.70:FF:000001">
    <property type="entry name" value="Retrovirus-related Pol polyprotein from transposon gypsy-like Protein"/>
    <property type="match status" value="1"/>
</dbReference>
<keyword evidence="6" id="KW-0695">RNA-directed DNA polymerase</keyword>
<dbReference type="CDD" id="cd09274">
    <property type="entry name" value="RNase_HI_RT_Ty3"/>
    <property type="match status" value="1"/>
</dbReference>
<evidence type="ECO:0000259" key="9">
    <source>
        <dbReference type="PROSITE" id="PS50994"/>
    </source>
</evidence>
<keyword evidence="4" id="KW-0255">Endonuclease</keyword>